<dbReference type="RefSeq" id="WP_015261423.1">
    <property type="nucleotide sequence ID" value="NC_019903.1"/>
</dbReference>
<dbReference type="Proteomes" id="UP000010797">
    <property type="component" value="Chromosome"/>
</dbReference>
<dbReference type="Gene3D" id="2.40.50.1020">
    <property type="entry name" value="LytTr DNA-binding domain"/>
    <property type="match status" value="1"/>
</dbReference>
<comment type="function">
    <text evidence="2">May play the central regulatory role in sporulation. It may be an element of the effector pathway responsible for the activation of sporulation genes in response to nutritional stress. Spo0A may act in concert with spo0H (a sigma factor) to control the expression of some genes that are critical to the sporulation process.</text>
</comment>
<evidence type="ECO:0000259" key="4">
    <source>
        <dbReference type="PROSITE" id="PS50110"/>
    </source>
</evidence>
<dbReference type="Gene3D" id="3.40.50.2300">
    <property type="match status" value="1"/>
</dbReference>
<dbReference type="SMART" id="SM00850">
    <property type="entry name" value="LytTR"/>
    <property type="match status" value="1"/>
</dbReference>
<accession>L0F636</accession>
<gene>
    <name evidence="6" type="ordered locus">Desdi_0903</name>
</gene>
<keyword evidence="3" id="KW-0597">Phosphoprotein</keyword>
<dbReference type="InterPro" id="IPR011006">
    <property type="entry name" value="CheY-like_superfamily"/>
</dbReference>
<dbReference type="PANTHER" id="PTHR37299">
    <property type="entry name" value="TRANSCRIPTIONAL REGULATOR-RELATED"/>
    <property type="match status" value="1"/>
</dbReference>
<name>L0F636_DESDL</name>
<dbReference type="SUPFAM" id="SSF52172">
    <property type="entry name" value="CheY-like"/>
    <property type="match status" value="1"/>
</dbReference>
<sequence length="242" mass="27920">MLKIAICDDDVQELTRLTNLMKKYQAEKKATMKYVTFSNAIELLETMRKGIYDVLLLDILMPGVNGMEAAHEIRRFDSEVRIIFLTSSPEFAIESYAVDAYYYLLKPCAPEKLYPVLDSLFLDSHKEEAALNIKTASGVMRIPFSRLEFLEVINKKLYFHINDGSVKEIYGSLSDFEPELLSREEFVKVHRSCIVNMCCIQEINGRELITYAHQSAPISRLLYGKVREAYMQYLFVEKGIQP</sequence>
<feature type="domain" description="Response regulatory" evidence="4">
    <location>
        <begin position="3"/>
        <end position="121"/>
    </location>
</feature>
<protein>
    <recommendedName>
        <fullName evidence="1">Stage 0 sporulation protein A homolog</fullName>
    </recommendedName>
</protein>
<feature type="domain" description="HTH LytTR-type" evidence="5">
    <location>
        <begin position="131"/>
        <end position="232"/>
    </location>
</feature>
<keyword evidence="7" id="KW-1185">Reference proteome</keyword>
<evidence type="ECO:0000313" key="7">
    <source>
        <dbReference type="Proteomes" id="UP000010797"/>
    </source>
</evidence>
<dbReference type="GO" id="GO:0003677">
    <property type="term" value="F:DNA binding"/>
    <property type="evidence" value="ECO:0007669"/>
    <property type="project" value="InterPro"/>
</dbReference>
<evidence type="ECO:0000256" key="1">
    <source>
        <dbReference type="ARBA" id="ARBA00018672"/>
    </source>
</evidence>
<dbReference type="Pfam" id="PF00072">
    <property type="entry name" value="Response_reg"/>
    <property type="match status" value="1"/>
</dbReference>
<proteinExistence type="predicted"/>
<feature type="modified residue" description="4-aspartylphosphate" evidence="3">
    <location>
        <position position="58"/>
    </location>
</feature>
<evidence type="ECO:0000313" key="6">
    <source>
        <dbReference type="EMBL" id="AGA68423.1"/>
    </source>
</evidence>
<evidence type="ECO:0000256" key="3">
    <source>
        <dbReference type="PROSITE-ProRule" id="PRU00169"/>
    </source>
</evidence>
<dbReference type="InterPro" id="IPR001789">
    <property type="entry name" value="Sig_transdc_resp-reg_receiver"/>
</dbReference>
<dbReference type="EMBL" id="CP003344">
    <property type="protein sequence ID" value="AGA68423.1"/>
    <property type="molecule type" value="Genomic_DNA"/>
</dbReference>
<evidence type="ECO:0000256" key="2">
    <source>
        <dbReference type="ARBA" id="ARBA00024867"/>
    </source>
</evidence>
<dbReference type="AlphaFoldDB" id="L0F636"/>
<dbReference type="GO" id="GO:0000156">
    <property type="term" value="F:phosphorelay response regulator activity"/>
    <property type="evidence" value="ECO:0007669"/>
    <property type="project" value="InterPro"/>
</dbReference>
<reference evidence="7" key="1">
    <citation type="submission" date="2012-02" db="EMBL/GenBank/DDBJ databases">
        <title>Complete sequence of Desulfitobacterium dichloroeliminans LMG P-21439.</title>
        <authorList>
            <person name="Lucas S."/>
            <person name="Han J."/>
            <person name="Lapidus A."/>
            <person name="Cheng J.-F."/>
            <person name="Goodwin L."/>
            <person name="Pitluck S."/>
            <person name="Peters L."/>
            <person name="Ovchinnikova G."/>
            <person name="Teshima H."/>
            <person name="Detter J.C."/>
            <person name="Han C."/>
            <person name="Tapia R."/>
            <person name="Land M."/>
            <person name="Hauser L."/>
            <person name="Kyrpides N."/>
            <person name="Ivanova N."/>
            <person name="Pagani I."/>
            <person name="Kruse T."/>
            <person name="de Vos W.M."/>
            <person name="Boon N."/>
            <person name="Smidt H."/>
            <person name="Woyke T."/>
        </authorList>
    </citation>
    <scope>NUCLEOTIDE SEQUENCE [LARGE SCALE GENOMIC DNA]</scope>
    <source>
        <strain evidence="7">LMG P-21439 / DCA1</strain>
    </source>
</reference>
<dbReference type="InterPro" id="IPR046947">
    <property type="entry name" value="LytR-like"/>
</dbReference>
<dbReference type="InterPro" id="IPR007492">
    <property type="entry name" value="LytTR_DNA-bd_dom"/>
</dbReference>
<organism evidence="6 7">
    <name type="scientific">Desulfitobacterium dichloroeliminans (strain LMG P-21439 / DCA1)</name>
    <dbReference type="NCBI Taxonomy" id="871963"/>
    <lineage>
        <taxon>Bacteria</taxon>
        <taxon>Bacillati</taxon>
        <taxon>Bacillota</taxon>
        <taxon>Clostridia</taxon>
        <taxon>Eubacteriales</taxon>
        <taxon>Desulfitobacteriaceae</taxon>
        <taxon>Desulfitobacterium</taxon>
    </lineage>
</organism>
<evidence type="ECO:0000259" key="5">
    <source>
        <dbReference type="PROSITE" id="PS50930"/>
    </source>
</evidence>
<dbReference type="SMART" id="SM00448">
    <property type="entry name" value="REC"/>
    <property type="match status" value="1"/>
</dbReference>
<dbReference type="eggNOG" id="COG3279">
    <property type="taxonomic scope" value="Bacteria"/>
</dbReference>
<dbReference type="PROSITE" id="PS50110">
    <property type="entry name" value="RESPONSE_REGULATORY"/>
    <property type="match status" value="1"/>
</dbReference>
<dbReference type="Pfam" id="PF04397">
    <property type="entry name" value="LytTR"/>
    <property type="match status" value="1"/>
</dbReference>
<dbReference type="PROSITE" id="PS50930">
    <property type="entry name" value="HTH_LYTTR"/>
    <property type="match status" value="1"/>
</dbReference>
<dbReference type="HOGENOM" id="CLU_000445_14_2_9"/>
<dbReference type="STRING" id="871963.Desdi_0903"/>
<dbReference type="KEGG" id="ddl:Desdi_0903"/>
<dbReference type="PANTHER" id="PTHR37299:SF1">
    <property type="entry name" value="STAGE 0 SPORULATION PROTEIN A HOMOLOG"/>
    <property type="match status" value="1"/>
</dbReference>